<dbReference type="InterPro" id="IPR009100">
    <property type="entry name" value="AcylCoA_DH/oxidase_NM_dom_sf"/>
</dbReference>
<evidence type="ECO:0000256" key="2">
    <source>
        <dbReference type="ARBA" id="ARBA00023002"/>
    </source>
</evidence>
<evidence type="ECO:0000313" key="8">
    <source>
        <dbReference type="Proteomes" id="UP000245712"/>
    </source>
</evidence>
<evidence type="ECO:0000259" key="4">
    <source>
        <dbReference type="Pfam" id="PF02770"/>
    </source>
</evidence>
<dbReference type="PANTHER" id="PTHR48083:SF19">
    <property type="entry name" value="FLAVIN-DEPENDENT MONOOXYGENASE, OXYGENASE SUBUNIT HSAA"/>
    <property type="match status" value="1"/>
</dbReference>
<dbReference type="InterPro" id="IPR046373">
    <property type="entry name" value="Acyl-CoA_Oxase/DH_mid-dom_sf"/>
</dbReference>
<keyword evidence="8" id="KW-1185">Reference proteome</keyword>
<dbReference type="SUPFAM" id="SSF56645">
    <property type="entry name" value="Acyl-CoA dehydrogenase NM domain-like"/>
    <property type="match status" value="1"/>
</dbReference>
<dbReference type="SUPFAM" id="SSF47203">
    <property type="entry name" value="Acyl-CoA dehydrogenase C-terminal domain-like"/>
    <property type="match status" value="1"/>
</dbReference>
<feature type="domain" description="Acyl-CoA oxidase/dehydrogenase middle" evidence="4">
    <location>
        <begin position="155"/>
        <end position="234"/>
    </location>
</feature>
<comment type="caution">
    <text evidence="7">The sequence shown here is derived from an EMBL/GenBank/DDBJ whole genome shotgun (WGS) entry which is preliminary data.</text>
</comment>
<feature type="domain" description="Acyl-CoA dehydrogenase C-terminal" evidence="6">
    <location>
        <begin position="260"/>
        <end position="395"/>
    </location>
</feature>
<keyword evidence="1" id="KW-0285">Flavoprotein</keyword>
<dbReference type="EMBL" id="QEOB01000012">
    <property type="protein sequence ID" value="PVX79872.1"/>
    <property type="molecule type" value="Genomic_DNA"/>
</dbReference>
<dbReference type="InterPro" id="IPR037069">
    <property type="entry name" value="AcylCoA_DH/ox_N_sf"/>
</dbReference>
<feature type="domain" description="Acyl-CoA dehydrogenase/oxidase N-terminal" evidence="5">
    <location>
        <begin position="37"/>
        <end position="139"/>
    </location>
</feature>
<dbReference type="Pfam" id="PF08028">
    <property type="entry name" value="Acyl-CoA_dh_2"/>
    <property type="match status" value="1"/>
</dbReference>
<dbReference type="PANTHER" id="PTHR48083">
    <property type="entry name" value="MEDIUM-CHAIN SPECIFIC ACYL-COA DEHYDROGENASE, MITOCHONDRIAL-RELATED"/>
    <property type="match status" value="1"/>
</dbReference>
<dbReference type="Gene3D" id="1.20.140.10">
    <property type="entry name" value="Butyryl-CoA Dehydrogenase, subunit A, domain 3"/>
    <property type="match status" value="1"/>
</dbReference>
<dbReference type="Pfam" id="PF02771">
    <property type="entry name" value="Acyl-CoA_dh_N"/>
    <property type="match status" value="1"/>
</dbReference>
<dbReference type="InterPro" id="IPR013786">
    <property type="entry name" value="AcylCoA_DH/ox_N"/>
</dbReference>
<dbReference type="Proteomes" id="UP000245712">
    <property type="component" value="Unassembled WGS sequence"/>
</dbReference>
<dbReference type="InterPro" id="IPR023922">
    <property type="entry name" value="S04_starv_induced_SfnB"/>
</dbReference>
<dbReference type="NCBIfam" id="TIGR04022">
    <property type="entry name" value="sulfur_SfnB"/>
    <property type="match status" value="1"/>
</dbReference>
<dbReference type="Gene3D" id="2.40.110.10">
    <property type="entry name" value="Butyryl-CoA Dehydrogenase, subunit A, domain 2"/>
    <property type="match status" value="1"/>
</dbReference>
<protein>
    <submittedName>
        <fullName evidence="7">SfnB family sulfur acquisition oxidoreductase</fullName>
    </submittedName>
</protein>
<dbReference type="RefSeq" id="WP_165841985.1">
    <property type="nucleotide sequence ID" value="NZ_QEOB01000012.1"/>
</dbReference>
<dbReference type="InterPro" id="IPR036250">
    <property type="entry name" value="AcylCo_DH-like_C"/>
</dbReference>
<evidence type="ECO:0000259" key="5">
    <source>
        <dbReference type="Pfam" id="PF02771"/>
    </source>
</evidence>
<dbReference type="InterPro" id="IPR013107">
    <property type="entry name" value="Acyl-CoA_DH_C"/>
</dbReference>
<dbReference type="PIRSF" id="PIRSF016578">
    <property type="entry name" value="HsaA"/>
    <property type="match status" value="1"/>
</dbReference>
<gene>
    <name evidence="7" type="ORF">C7402_11259</name>
</gene>
<accession>A0ABX5KHR1</accession>
<name>A0ABX5KHR1_9BURK</name>
<evidence type="ECO:0000256" key="3">
    <source>
        <dbReference type="ARBA" id="ARBA00049661"/>
    </source>
</evidence>
<proteinExistence type="inferred from homology"/>
<dbReference type="Gene3D" id="1.10.540.10">
    <property type="entry name" value="Acyl-CoA dehydrogenase/oxidase, N-terminal domain"/>
    <property type="match status" value="1"/>
</dbReference>
<evidence type="ECO:0000313" key="7">
    <source>
        <dbReference type="EMBL" id="PVX79872.1"/>
    </source>
</evidence>
<evidence type="ECO:0000259" key="6">
    <source>
        <dbReference type="Pfam" id="PF08028"/>
    </source>
</evidence>
<comment type="similarity">
    <text evidence="3">Belongs to the HpaH/HsaA monooxygenase family.</text>
</comment>
<dbReference type="InterPro" id="IPR006091">
    <property type="entry name" value="Acyl-CoA_Oxase/DH_mid-dom"/>
</dbReference>
<evidence type="ECO:0000256" key="1">
    <source>
        <dbReference type="ARBA" id="ARBA00022630"/>
    </source>
</evidence>
<organism evidence="7 8">
    <name type="scientific">Paraburkholderia unamae</name>
    <dbReference type="NCBI Taxonomy" id="219649"/>
    <lineage>
        <taxon>Bacteria</taxon>
        <taxon>Pseudomonadati</taxon>
        <taxon>Pseudomonadota</taxon>
        <taxon>Betaproteobacteria</taxon>
        <taxon>Burkholderiales</taxon>
        <taxon>Burkholderiaceae</taxon>
        <taxon>Paraburkholderia</taxon>
    </lineage>
</organism>
<sequence length="420" mass="44911">MTTSTLPAKDSFSQGSTDLDRSRAVAPLTIKSDVEALEAARRFAESIAGEAVARDRERRLPHAEIEAFTATGLWGITVPPSHGGAGVSHVTLAEVVAIVSEADPSIGQIPQNHYCLVDAVRLIGDARQQAFFFAEVLAGKRIGNAVSETGTPTSKAMHTRIARDADGSWRLNGRKAYSTGALFAHWVPVAATDDAGRQWLAYVPRDSAGLHVIDDWDGFGQRTTASGTVLADNVRVDALHVLPRDRLFSPPTIHGPFAQLLHAAIDLGIARAALRDLHAWLTQKARPWADSGVTRASDDPLTLSKVGALVVRLHAAEALLTRGALLLDAARECPETGAQGVTAASIAVAEAKILTTELALDAATALIEFGGSQSALRSHALDRHWRNARVHTVHDPVRWKYHAVGSHWLNGAEPARHASL</sequence>
<dbReference type="Pfam" id="PF02770">
    <property type="entry name" value="Acyl-CoA_dh_M"/>
    <property type="match status" value="1"/>
</dbReference>
<reference evidence="7 8" key="1">
    <citation type="submission" date="2018-05" db="EMBL/GenBank/DDBJ databases">
        <title>Genomic Encyclopedia of Type Strains, Phase IV (KMG-V): Genome sequencing to study the core and pangenomes of soil and plant-associated prokaryotes.</title>
        <authorList>
            <person name="Whitman W."/>
        </authorList>
    </citation>
    <scope>NUCLEOTIDE SEQUENCE [LARGE SCALE GENOMIC DNA]</scope>
    <source>
        <strain evidence="7 8">SCZa-39</strain>
    </source>
</reference>
<dbReference type="InterPro" id="IPR050741">
    <property type="entry name" value="Acyl-CoA_dehydrogenase"/>
</dbReference>
<keyword evidence="2" id="KW-0560">Oxidoreductase</keyword>